<evidence type="ECO:0000313" key="3">
    <source>
        <dbReference type="EMBL" id="PRP82782.1"/>
    </source>
</evidence>
<feature type="compositionally biased region" description="Polar residues" evidence="2">
    <location>
        <begin position="1824"/>
        <end position="1837"/>
    </location>
</feature>
<dbReference type="InParanoid" id="A0A2P6NFS6"/>
<feature type="coiled-coil region" evidence="1">
    <location>
        <begin position="573"/>
        <end position="627"/>
    </location>
</feature>
<feature type="coiled-coil region" evidence="1">
    <location>
        <begin position="1174"/>
        <end position="1245"/>
    </location>
</feature>
<feature type="compositionally biased region" description="Basic and acidic residues" evidence="2">
    <location>
        <begin position="9"/>
        <end position="21"/>
    </location>
</feature>
<feature type="compositionally biased region" description="Low complexity" evidence="2">
    <location>
        <begin position="824"/>
        <end position="856"/>
    </location>
</feature>
<name>A0A2P6NFS6_9EUKA</name>
<feature type="region of interest" description="Disordered" evidence="2">
    <location>
        <begin position="793"/>
        <end position="911"/>
    </location>
</feature>
<gene>
    <name evidence="3" type="ORF">PROFUN_09997</name>
</gene>
<accession>A0A2P6NFS6</accession>
<feature type="region of interest" description="Disordered" evidence="2">
    <location>
        <begin position="1814"/>
        <end position="1847"/>
    </location>
</feature>
<feature type="compositionally biased region" description="Acidic residues" evidence="2">
    <location>
        <begin position="2232"/>
        <end position="2243"/>
    </location>
</feature>
<sequence>MHAKTPPKRGKDEPLSKRVKPEFISGPPKTAKATTVINKRPTSLSNAPPPFVQDWMYSQANRVDLGKIITDSWLMEKSDVGALEVEANPDFFMPKKQVELLEKTSNELNNINSRVMQTLMQYETANSHDDVFQLIEEDDDIQFTTGFDRKSIMEESKGKVKVLIVDYNKLGIKRENLLSSLREWFDEVKNDIVVETTQPEEDRMLMEDGVDAINQLFATAHANKEKLTDLHSELVDYFKERSIPTSSNSPTQIGDIAFLQPMVDSLSRDLEEAMMKLSDTESKAASLEKMLERKEEELKFYRNNDQKANWKEELFSLQQNSQERELQLMKELQRVNKQLEKTRSQMDSMIAEMIPKDVDSTEVDLSSVDLEDLKHLYKKADSARRLLDMQVKLIHNELEGLRQSRDKEIELSRSQKEEEFNNRMIKTRSEHNDNIEKIKREYMGKVSALQNDFESKMTLSATSIENAVQDKDSKKIVEMLKNSFQDRLETYKEIQQAEQARLSEEWAEREAQLRSEYQSKLQSLKDIHEAEKSKLAAENQNILNIHEAAVKYHNDSRAISEQMSVSSGVVQLKKQLGGELKELQDGMHKKEEAIREMTERIDMLNEMVHLEQSKREHQAEMQAERTDEKLLRKANANGNDQLLDMDRVKANFHQEKKKAVELAQYKIRMEKEAMVSTMQARFVIEKELALQAERATLEEAKKQIRIDEAKAVLLEHESKSLSLREEIDHLKRVLEDERSKTEQTQEVNSELMLTRLTHERTIADLREKYTRVVNLLGPETVLTELETVTPLESDEIKSVRTPKGAMSSDPDTVSENEEPKVETETSITTEEGTPRSRTPVRTPRTPSASSSKSPRPLSAHLSPRPQGLTPRTNRARAASSTTNDRQIEEEEIESTITTTKITPRPRSVDTNIPSITLGEEVETTDNMVLESLDKNVSSIRDKLKSGGSEKGMNAFMEAAAENKKMVKELVEANKKEVTELNKDKEYLEKKVHLLNNEIDRMRKMQKTEEVANRVEFGSKAEMLETVLTERNELRARVNLLMEDNSNLRLLMNSLESKRMELEDLVKALDSKTSDGSSALTSGTIEEHLHRIGVAVEKERAHLHNKMGEIESRMTVEITQAKQAVETMKLNGEREREREQEQHDQFIKGIVGNYEKRIKGLTEALTTCLNDGDVLDELKRDNEQSMNHAKLMNEREIARVRENMKRLEEDHKQSLSTIQNSDRSELKRMYDTIDRLKNEFSVLLEEERLSLVEGEHTHAELLEKIKQEFDLVTTVSQSKSVTEEGPVEDDSEFKELIDSGINAVSALYNAMSTVLKNRRQISSNVIKDKINMVGVLQEEMITKTRALLESKDKILDQEKALSKMKSEQSINQFNKEISLAEVRAKLMDQEQLTATFRDKYLQNETVISSLLSEKQGGEQREEVLRQQIVELQMEIAALQKELASLRKQMVEAAAYTTGFNTAHGITPPAFPTASKSTARRTISATNRSFSSIQPRSNSPPSLSIGPHRESDIFVDFPPGSAEVDYTATAKDITTQPQTAQQLRQKAMMKQLQIQHTVNNLSLASGVNALAATFSHQDRNRTKFVERIWKSVMNTAPKDEEDAQKRARADDLLKQDKKLRQARTSMAFAALREKMRLRITMEQLSAEGNDRIATALRRIEERHKKTITRWEQRKRTLIEQREEHWMKVLQAIMSIAEFQRYTASIPPMYSVQSETGSFVVKSVPSRTDAYTRPIIARQDPVIQPKKQRDSLYVHSINYKDYQPFAPLPGPLTADKILHKGLYVSKEWSRLKSALERQVEDSFDMILSGISMEGKSMRMTPQEHTHSNQQHSVRPSSQGKNRLPHLHTSPHLSSVVNQTFSLSMPSSQSNRYAAEESDGDDYGGDDFEEEEEPTVKKNRTKDKHNASVRPLASWDNESVISEDTGFPVMKNGKSNGRNSTGKLPTKKTTKTRSSADSTSGTNHPLVQAFIEKKIADNTGNRWSRVTQVYLDSNNTTNSRRTYHEPETMWEKVEELKKKVLELDQERTMLKTRCAWNEKEIASRDKQIEEILSIKIGSNMNTALFTKLMKENQTIKGMRTKITKLEDDSLKKEQELETLRQRMKQTRVDKIEEQIHELHLKNQSLEQQATSNASQTLKTQITELEERVNKYKTAYKRKSEKLAETESRISAHISQIEEHQNNYQSLNTQHQQATKSHQESMNDVTKQLKSIEAENREMRGEIEELRRQLEELQPPPEDDLDMDFSDDEGGKKSRKKLTPSEEEAAKRIQALYRVEKEKRLQSILGNKKAIRAAIKIQKVWRMHHGKKLYRREKYRKARQDRSNGQGRQREEQERLKREEEERKLREEEERARAEEEKQRREEEERVRKEEEQARKREEEERSRKEEEERLEREKEEEERRETERRSEEDKERRQKEEKAAVQIQSTYRGHIGRKEALNRRRQVKDEETKRKEEEERQKQMEEAQAKEREQNEIERQKKEEEEKKREEEKREEERRRQEEEKQREEQKKEEERRHSAATKIQSAERGRAARKEAANRRIEKSAEDETKRKEAEKKEKEEEETRRSKAAVLFQKLWRGIIQRRAFRKRFPLFPADTLEFTYDKEPQENAPHTQIENEDYDIG</sequence>
<feature type="region of interest" description="Disordered" evidence="2">
    <location>
        <begin position="1920"/>
        <end position="1959"/>
    </location>
</feature>
<dbReference type="PROSITE" id="PS50096">
    <property type="entry name" value="IQ"/>
    <property type="match status" value="4"/>
</dbReference>
<dbReference type="STRING" id="1890364.A0A2P6NFS6"/>
<feature type="region of interest" description="Disordered" evidence="2">
    <location>
        <begin position="2303"/>
        <end position="2561"/>
    </location>
</feature>
<feature type="region of interest" description="Disordered" evidence="2">
    <location>
        <begin position="1"/>
        <end position="32"/>
    </location>
</feature>
<feature type="coiled-coil region" evidence="1">
    <location>
        <begin position="955"/>
        <end position="1071"/>
    </location>
</feature>
<feature type="compositionally biased region" description="Basic and acidic residues" evidence="2">
    <location>
        <begin position="2313"/>
        <end position="2415"/>
    </location>
</feature>
<feature type="region of interest" description="Disordered" evidence="2">
    <location>
        <begin position="2596"/>
        <end position="2616"/>
    </location>
</feature>
<feature type="coiled-coil region" evidence="1">
    <location>
        <begin position="263"/>
        <end position="352"/>
    </location>
</feature>
<dbReference type="EMBL" id="MDYQ01000095">
    <property type="protein sequence ID" value="PRP82782.1"/>
    <property type="molecule type" value="Genomic_DNA"/>
</dbReference>
<reference evidence="3 4" key="1">
    <citation type="journal article" date="2018" name="Genome Biol. Evol.">
        <title>Multiple Roots of Fruiting Body Formation in Amoebozoa.</title>
        <authorList>
            <person name="Hillmann F."/>
            <person name="Forbes G."/>
            <person name="Novohradska S."/>
            <person name="Ferling I."/>
            <person name="Riege K."/>
            <person name="Groth M."/>
            <person name="Westermann M."/>
            <person name="Marz M."/>
            <person name="Spaller T."/>
            <person name="Winckler T."/>
            <person name="Schaap P."/>
            <person name="Glockner G."/>
        </authorList>
    </citation>
    <scope>NUCLEOTIDE SEQUENCE [LARGE SCALE GENOMIC DNA]</scope>
    <source>
        <strain evidence="3 4">Jena</strain>
    </source>
</reference>
<evidence type="ECO:0000256" key="2">
    <source>
        <dbReference type="SAM" id="MobiDB-lite"/>
    </source>
</evidence>
<dbReference type="Pfam" id="PF00612">
    <property type="entry name" value="IQ"/>
    <property type="match status" value="3"/>
</dbReference>
<feature type="compositionally biased region" description="Polar residues" evidence="2">
    <location>
        <begin position="1859"/>
        <end position="1868"/>
    </location>
</feature>
<feature type="region of interest" description="Disordered" evidence="2">
    <location>
        <begin position="1859"/>
        <end position="1902"/>
    </location>
</feature>
<feature type="region of interest" description="Disordered" evidence="2">
    <location>
        <begin position="2227"/>
        <end position="2260"/>
    </location>
</feature>
<feature type="region of interest" description="Disordered" evidence="2">
    <location>
        <begin position="1469"/>
        <end position="1503"/>
    </location>
</feature>
<feature type="compositionally biased region" description="Basic and acidic residues" evidence="2">
    <location>
        <begin position="2428"/>
        <end position="2510"/>
    </location>
</feature>
<feature type="compositionally biased region" description="Basic and acidic residues" evidence="2">
    <location>
        <begin position="2518"/>
        <end position="2559"/>
    </location>
</feature>
<feature type="coiled-coil region" evidence="1">
    <location>
        <begin position="1420"/>
        <end position="1454"/>
    </location>
</feature>
<keyword evidence="1" id="KW-0175">Coiled coil</keyword>
<proteinExistence type="predicted"/>
<dbReference type="InterPro" id="IPR000048">
    <property type="entry name" value="IQ_motif_EF-hand-BS"/>
</dbReference>
<evidence type="ECO:0000313" key="4">
    <source>
        <dbReference type="Proteomes" id="UP000241769"/>
    </source>
</evidence>
<comment type="caution">
    <text evidence="3">The sequence shown here is derived from an EMBL/GenBank/DDBJ whole genome shotgun (WGS) entry which is preliminary data.</text>
</comment>
<protein>
    <submittedName>
        <fullName evidence="3">Uncharacterized protein</fullName>
    </submittedName>
</protein>
<dbReference type="SMART" id="SM00015">
    <property type="entry name" value="IQ"/>
    <property type="match status" value="4"/>
</dbReference>
<feature type="coiled-coil region" evidence="1">
    <location>
        <begin position="683"/>
        <end position="740"/>
    </location>
</feature>
<keyword evidence="4" id="KW-1185">Reference proteome</keyword>
<feature type="compositionally biased region" description="Basic residues" evidence="2">
    <location>
        <begin position="2303"/>
        <end position="2312"/>
    </location>
</feature>
<organism evidence="3 4">
    <name type="scientific">Planoprotostelium fungivorum</name>
    <dbReference type="NCBI Taxonomy" id="1890364"/>
    <lineage>
        <taxon>Eukaryota</taxon>
        <taxon>Amoebozoa</taxon>
        <taxon>Evosea</taxon>
        <taxon>Variosea</taxon>
        <taxon>Cavosteliida</taxon>
        <taxon>Cavosteliaceae</taxon>
        <taxon>Planoprotostelium</taxon>
    </lineage>
</organism>
<feature type="coiled-coil region" evidence="1">
    <location>
        <begin position="2064"/>
        <end position="2227"/>
    </location>
</feature>
<feature type="compositionally biased region" description="Polar residues" evidence="2">
    <location>
        <begin position="1472"/>
        <end position="1500"/>
    </location>
</feature>
<evidence type="ECO:0000256" key="1">
    <source>
        <dbReference type="SAM" id="Coils"/>
    </source>
</evidence>
<dbReference type="Proteomes" id="UP000241769">
    <property type="component" value="Unassembled WGS sequence"/>
</dbReference>
<feature type="compositionally biased region" description="Acidic residues" evidence="2">
    <location>
        <begin position="1872"/>
        <end position="1889"/>
    </location>
</feature>